<evidence type="ECO:0000313" key="3">
    <source>
        <dbReference type="EMBL" id="KNZ42152.1"/>
    </source>
</evidence>
<feature type="domain" description="Cupin type-2" evidence="2">
    <location>
        <begin position="44"/>
        <end position="110"/>
    </location>
</feature>
<organism evidence="3 4">
    <name type="scientific">Acetobacterium bakii</name>
    <dbReference type="NCBI Taxonomy" id="52689"/>
    <lineage>
        <taxon>Bacteria</taxon>
        <taxon>Bacillati</taxon>
        <taxon>Bacillota</taxon>
        <taxon>Clostridia</taxon>
        <taxon>Eubacteriales</taxon>
        <taxon>Eubacteriaceae</taxon>
        <taxon>Acetobacterium</taxon>
    </lineage>
</organism>
<accession>A0A0L6U1D2</accession>
<dbReference type="InterPro" id="IPR011051">
    <property type="entry name" value="RmlC_Cupin_sf"/>
</dbReference>
<dbReference type="SUPFAM" id="SSF51182">
    <property type="entry name" value="RmlC-like cupins"/>
    <property type="match status" value="1"/>
</dbReference>
<proteinExistence type="predicted"/>
<protein>
    <recommendedName>
        <fullName evidence="2">Cupin type-2 domain-containing protein</fullName>
    </recommendedName>
</protein>
<evidence type="ECO:0000313" key="4">
    <source>
        <dbReference type="Proteomes" id="UP000036873"/>
    </source>
</evidence>
<dbReference type="STRING" id="52689.AKG39_08275"/>
<dbReference type="Gene3D" id="2.60.120.10">
    <property type="entry name" value="Jelly Rolls"/>
    <property type="match status" value="1"/>
</dbReference>
<sequence>MIIKKTSLVTETKDNMRGGNGAPVITHVIGGEILGNKGRLYSKIVMQPGDSIGYHQHVGEQEIYYFLSGEGMVKDNEETIKIYPGDVMITPDHGYHSIENTGTEELVFMALILNADA</sequence>
<dbReference type="RefSeq" id="WP_050739912.1">
    <property type="nucleotide sequence ID" value="NZ_LGYO01000019.1"/>
</dbReference>
<dbReference type="PANTHER" id="PTHR35848:SF6">
    <property type="entry name" value="CUPIN TYPE-2 DOMAIN-CONTAINING PROTEIN"/>
    <property type="match status" value="1"/>
</dbReference>
<dbReference type="EMBL" id="LGYO01000019">
    <property type="protein sequence ID" value="KNZ42152.1"/>
    <property type="molecule type" value="Genomic_DNA"/>
</dbReference>
<comment type="caution">
    <text evidence="3">The sequence shown here is derived from an EMBL/GenBank/DDBJ whole genome shotgun (WGS) entry which is preliminary data.</text>
</comment>
<dbReference type="InterPro" id="IPR051610">
    <property type="entry name" value="GPI/OXD"/>
</dbReference>
<dbReference type="AlphaFoldDB" id="A0A0L6U1D2"/>
<gene>
    <name evidence="3" type="ORF">AKG39_08275</name>
</gene>
<dbReference type="PANTHER" id="PTHR35848">
    <property type="entry name" value="OXALATE-BINDING PROTEIN"/>
    <property type="match status" value="1"/>
</dbReference>
<name>A0A0L6U1D2_9FIRM</name>
<evidence type="ECO:0000259" key="2">
    <source>
        <dbReference type="Pfam" id="PF07883"/>
    </source>
</evidence>
<keyword evidence="4" id="KW-1185">Reference proteome</keyword>
<keyword evidence="1" id="KW-0479">Metal-binding</keyword>
<dbReference type="Pfam" id="PF07883">
    <property type="entry name" value="Cupin_2"/>
    <property type="match status" value="1"/>
</dbReference>
<dbReference type="OrthoDB" id="9797047at2"/>
<dbReference type="GO" id="GO:0046872">
    <property type="term" value="F:metal ion binding"/>
    <property type="evidence" value="ECO:0007669"/>
    <property type="project" value="UniProtKB-KW"/>
</dbReference>
<dbReference type="InterPro" id="IPR013096">
    <property type="entry name" value="Cupin_2"/>
</dbReference>
<dbReference type="Proteomes" id="UP000036873">
    <property type="component" value="Unassembled WGS sequence"/>
</dbReference>
<reference evidence="4" key="1">
    <citation type="submission" date="2015-07" db="EMBL/GenBank/DDBJ databases">
        <title>Draft genome sequence of Acetobacterium bakii DSM 8293, a potential psychrophilic chemical producer through syngas fermentation.</title>
        <authorList>
            <person name="Song Y."/>
            <person name="Hwang S."/>
            <person name="Cho B.-K."/>
        </authorList>
    </citation>
    <scope>NUCLEOTIDE SEQUENCE [LARGE SCALE GENOMIC DNA]</scope>
    <source>
        <strain evidence="4">DSM 8239</strain>
    </source>
</reference>
<evidence type="ECO:0000256" key="1">
    <source>
        <dbReference type="ARBA" id="ARBA00022723"/>
    </source>
</evidence>
<dbReference type="InterPro" id="IPR014710">
    <property type="entry name" value="RmlC-like_jellyroll"/>
</dbReference>
<dbReference type="CDD" id="cd02221">
    <property type="entry name" value="cupin_TM1287-like"/>
    <property type="match status" value="1"/>
</dbReference>